<feature type="transmembrane region" description="Helical" evidence="1">
    <location>
        <begin position="7"/>
        <end position="25"/>
    </location>
</feature>
<organism evidence="2 3">
    <name type="scientific">Coniella lustricola</name>
    <dbReference type="NCBI Taxonomy" id="2025994"/>
    <lineage>
        <taxon>Eukaryota</taxon>
        <taxon>Fungi</taxon>
        <taxon>Dikarya</taxon>
        <taxon>Ascomycota</taxon>
        <taxon>Pezizomycotina</taxon>
        <taxon>Sordariomycetes</taxon>
        <taxon>Sordariomycetidae</taxon>
        <taxon>Diaporthales</taxon>
        <taxon>Schizoparmaceae</taxon>
        <taxon>Coniella</taxon>
    </lineage>
</organism>
<keyword evidence="1" id="KW-0472">Membrane</keyword>
<keyword evidence="3" id="KW-1185">Reference proteome</keyword>
<dbReference type="InParanoid" id="A0A2T3AAI7"/>
<evidence type="ECO:0000313" key="3">
    <source>
        <dbReference type="Proteomes" id="UP000241462"/>
    </source>
</evidence>
<protein>
    <submittedName>
        <fullName evidence="2">Uncharacterized protein</fullName>
    </submittedName>
</protein>
<feature type="transmembrane region" description="Helical" evidence="1">
    <location>
        <begin position="31"/>
        <end position="53"/>
    </location>
</feature>
<gene>
    <name evidence="2" type="ORF">BD289DRAFT_431584</name>
</gene>
<dbReference type="AlphaFoldDB" id="A0A2T3AAI7"/>
<keyword evidence="1" id="KW-0812">Transmembrane</keyword>
<accession>A0A2T3AAI7</accession>
<evidence type="ECO:0000256" key="1">
    <source>
        <dbReference type="SAM" id="Phobius"/>
    </source>
</evidence>
<dbReference type="Proteomes" id="UP000241462">
    <property type="component" value="Unassembled WGS sequence"/>
</dbReference>
<reference evidence="2 3" key="1">
    <citation type="journal article" date="2018" name="Mycol. Prog.">
        <title>Coniella lustricola, a new species from submerged detritus.</title>
        <authorList>
            <person name="Raudabaugh D.B."/>
            <person name="Iturriaga T."/>
            <person name="Carver A."/>
            <person name="Mondo S."/>
            <person name="Pangilinan J."/>
            <person name="Lipzen A."/>
            <person name="He G."/>
            <person name="Amirebrahimi M."/>
            <person name="Grigoriev I.V."/>
            <person name="Miller A.N."/>
        </authorList>
    </citation>
    <scope>NUCLEOTIDE SEQUENCE [LARGE SCALE GENOMIC DNA]</scope>
    <source>
        <strain evidence="2 3">B22-T-1</strain>
    </source>
</reference>
<proteinExistence type="predicted"/>
<name>A0A2T3AAI7_9PEZI</name>
<evidence type="ECO:0000313" key="2">
    <source>
        <dbReference type="EMBL" id="PSR88766.1"/>
    </source>
</evidence>
<sequence length="114" mass="12844">MCTTVQGSGLSCCVWLAGSLFPIPINSAPLFYSPMVLVGFFLFFFFLLFYPFFCFDIYCHGYPTCIASGFRFWFSIRTKEWFGGRQASVIVDRLFVVGGDGGLGSFSTDKIFEK</sequence>
<dbReference type="EMBL" id="KZ678424">
    <property type="protein sequence ID" value="PSR88766.1"/>
    <property type="molecule type" value="Genomic_DNA"/>
</dbReference>
<keyword evidence="1" id="KW-1133">Transmembrane helix</keyword>